<dbReference type="RefSeq" id="WP_043102318.1">
    <property type="nucleotide sequence ID" value="NZ_JACHET010000001.1"/>
</dbReference>
<accession>A0A099CU12</accession>
<reference evidence="3 5" key="2">
    <citation type="submission" date="2020-08" db="EMBL/GenBank/DDBJ databases">
        <title>Genomic Encyclopedia of Type Strains, Phase IV (KMG-IV): sequencing the most valuable type-strain genomes for metagenomic binning, comparative biology and taxonomic classification.</title>
        <authorList>
            <person name="Goeker M."/>
        </authorList>
    </citation>
    <scope>NUCLEOTIDE SEQUENCE [LARGE SCALE GENOMIC DNA]</scope>
    <source>
        <strain evidence="3 5">DSM 107085</strain>
    </source>
</reference>
<dbReference type="STRING" id="1543381.LF63_0112630"/>
<dbReference type="HOGENOM" id="CLU_1601034_0_0_6"/>
<feature type="transmembrane region" description="Helical" evidence="1">
    <location>
        <begin position="112"/>
        <end position="128"/>
    </location>
</feature>
<evidence type="ECO:0000313" key="5">
    <source>
        <dbReference type="Proteomes" id="UP000560000"/>
    </source>
</evidence>
<evidence type="ECO:0000313" key="3">
    <source>
        <dbReference type="EMBL" id="MBB6185379.1"/>
    </source>
</evidence>
<proteinExistence type="predicted"/>
<feature type="transmembrane region" description="Helical" evidence="1">
    <location>
        <begin position="134"/>
        <end position="152"/>
    </location>
</feature>
<gene>
    <name evidence="3" type="ORF">HNQ86_002724</name>
    <name evidence="2" type="ORF">LF63_0112630</name>
</gene>
<sequence>MEIMVELQQGNIEAFAFRSWGRVRVKPGRHVGYRIPGERALFVSRMINFCVLLCVIGLFVVQRPETAVVEVLLTVQGVHLLVKATWWWKPVYMDATRPLVVRPPRFTLDGEWIGYLASVNGLLVWHLINIEGPADGLSAVLLLVVFVQFYTGPFRGKKLFGRHGGR</sequence>
<dbReference type="Proteomes" id="UP000560000">
    <property type="component" value="Unassembled WGS sequence"/>
</dbReference>
<evidence type="ECO:0000313" key="4">
    <source>
        <dbReference type="Proteomes" id="UP000029708"/>
    </source>
</evidence>
<dbReference type="AlphaFoldDB" id="A0A099CU12"/>
<dbReference type="EMBL" id="JACHET010000001">
    <property type="protein sequence ID" value="MBB6185379.1"/>
    <property type="molecule type" value="Genomic_DNA"/>
</dbReference>
<protein>
    <submittedName>
        <fullName evidence="2">Uncharacterized protein</fullName>
    </submittedName>
</protein>
<keyword evidence="1" id="KW-0472">Membrane</keyword>
<keyword evidence="1" id="KW-1133">Transmembrane helix</keyword>
<name>A0A099CU12_9GAMM</name>
<dbReference type="EMBL" id="JROI01000014">
    <property type="protein sequence ID" value="KGI77087.1"/>
    <property type="molecule type" value="Genomic_DNA"/>
</dbReference>
<comment type="caution">
    <text evidence="2">The sequence shown here is derived from an EMBL/GenBank/DDBJ whole genome shotgun (WGS) entry which is preliminary data.</text>
</comment>
<evidence type="ECO:0000313" key="2">
    <source>
        <dbReference type="EMBL" id="KGI77087.1"/>
    </source>
</evidence>
<reference evidence="2 4" key="1">
    <citation type="submission" date="2014-09" db="EMBL/GenBank/DDBJ databases">
        <title>Xanthomonadaceae 3.5X direct submission.</title>
        <authorList>
            <person name="Fang T."/>
            <person name="Wang H."/>
        </authorList>
    </citation>
    <scope>NUCLEOTIDE SEQUENCE [LARGE SCALE GENOMIC DNA]</scope>
    <source>
        <strain evidence="2 4">3.5X</strain>
    </source>
</reference>
<evidence type="ECO:0000256" key="1">
    <source>
        <dbReference type="SAM" id="Phobius"/>
    </source>
</evidence>
<dbReference type="Proteomes" id="UP000029708">
    <property type="component" value="Unassembled WGS sequence"/>
</dbReference>
<organism evidence="2 4">
    <name type="scientific">Oleiagrimonas soli</name>
    <dbReference type="NCBI Taxonomy" id="1543381"/>
    <lineage>
        <taxon>Bacteria</taxon>
        <taxon>Pseudomonadati</taxon>
        <taxon>Pseudomonadota</taxon>
        <taxon>Gammaproteobacteria</taxon>
        <taxon>Lysobacterales</taxon>
        <taxon>Rhodanobacteraceae</taxon>
        <taxon>Oleiagrimonas</taxon>
    </lineage>
</organism>
<feature type="transmembrane region" description="Helical" evidence="1">
    <location>
        <begin position="42"/>
        <end position="61"/>
    </location>
</feature>
<feature type="transmembrane region" description="Helical" evidence="1">
    <location>
        <begin position="67"/>
        <end position="88"/>
    </location>
</feature>
<keyword evidence="4" id="KW-1185">Reference proteome</keyword>
<keyword evidence="1" id="KW-0812">Transmembrane</keyword>